<dbReference type="NCBIfam" id="TIGR03156">
    <property type="entry name" value="GTP_HflX"/>
    <property type="match status" value="1"/>
</dbReference>
<dbReference type="Pfam" id="PF16360">
    <property type="entry name" value="GTP-bdg_M"/>
    <property type="match status" value="1"/>
</dbReference>
<dbReference type="PRINTS" id="PR00326">
    <property type="entry name" value="GTP1OBG"/>
</dbReference>
<dbReference type="Pfam" id="PF13167">
    <property type="entry name" value="GTP-bdg_N"/>
    <property type="match status" value="1"/>
</dbReference>
<evidence type="ECO:0000256" key="4">
    <source>
        <dbReference type="ARBA" id="ARBA00022842"/>
    </source>
</evidence>
<comment type="function">
    <text evidence="6">GTPase that associates with the 50S ribosomal subunit and may have a role during protein synthesis or ribosome biogenesis.</text>
</comment>
<feature type="coiled-coil region" evidence="7">
    <location>
        <begin position="337"/>
        <end position="364"/>
    </location>
</feature>
<evidence type="ECO:0000256" key="1">
    <source>
        <dbReference type="ARBA" id="ARBA00022490"/>
    </source>
</evidence>
<evidence type="ECO:0000259" key="8">
    <source>
        <dbReference type="PROSITE" id="PS51705"/>
    </source>
</evidence>
<dbReference type="Proteomes" id="UP000596092">
    <property type="component" value="Chromosome"/>
</dbReference>
<dbReference type="CDD" id="cd01878">
    <property type="entry name" value="HflX"/>
    <property type="match status" value="1"/>
</dbReference>
<dbReference type="InterPro" id="IPR027417">
    <property type="entry name" value="P-loop_NTPase"/>
</dbReference>
<dbReference type="SUPFAM" id="SSF52540">
    <property type="entry name" value="P-loop containing nucleoside triphosphate hydrolases"/>
    <property type="match status" value="1"/>
</dbReference>
<comment type="subunit">
    <text evidence="6">Monomer. Associates with the 50S ribosomal subunit.</text>
</comment>
<evidence type="ECO:0000256" key="2">
    <source>
        <dbReference type="ARBA" id="ARBA00022723"/>
    </source>
</evidence>
<organism evidence="9 10">
    <name type="scientific">Desulfobulbus oligotrophicus</name>
    <dbReference type="NCBI Taxonomy" id="1909699"/>
    <lineage>
        <taxon>Bacteria</taxon>
        <taxon>Pseudomonadati</taxon>
        <taxon>Thermodesulfobacteriota</taxon>
        <taxon>Desulfobulbia</taxon>
        <taxon>Desulfobulbales</taxon>
        <taxon>Desulfobulbaceae</taxon>
        <taxon>Desulfobulbus</taxon>
    </lineage>
</organism>
<dbReference type="InterPro" id="IPR030394">
    <property type="entry name" value="G_HFLX_dom"/>
</dbReference>
<dbReference type="GO" id="GO:0005737">
    <property type="term" value="C:cytoplasm"/>
    <property type="evidence" value="ECO:0007669"/>
    <property type="project" value="UniProtKB-SubCell"/>
</dbReference>
<reference evidence="9 10" key="1">
    <citation type="submission" date="2020-05" db="EMBL/GenBank/DDBJ databases">
        <title>Complete genome of Desulfobulbus oligotrophicus.</title>
        <authorList>
            <person name="Podar M."/>
        </authorList>
    </citation>
    <scope>NUCLEOTIDE SEQUENCE [LARGE SCALE GENOMIC DNA]</scope>
    <source>
        <strain evidence="9 10">Prop6</strain>
    </source>
</reference>
<dbReference type="PANTHER" id="PTHR10229">
    <property type="entry name" value="GTP-BINDING PROTEIN HFLX"/>
    <property type="match status" value="1"/>
</dbReference>
<dbReference type="InterPro" id="IPR032305">
    <property type="entry name" value="GTP-bd_M"/>
</dbReference>
<dbReference type="GO" id="GO:0043022">
    <property type="term" value="F:ribosome binding"/>
    <property type="evidence" value="ECO:0007669"/>
    <property type="project" value="TreeGrafter"/>
</dbReference>
<dbReference type="PANTHER" id="PTHR10229:SF0">
    <property type="entry name" value="GTP-BINDING PROTEIN 6-RELATED"/>
    <property type="match status" value="1"/>
</dbReference>
<dbReference type="GO" id="GO:0005525">
    <property type="term" value="F:GTP binding"/>
    <property type="evidence" value="ECO:0007669"/>
    <property type="project" value="UniProtKB-UniRule"/>
</dbReference>
<dbReference type="InterPro" id="IPR006073">
    <property type="entry name" value="GTP-bd"/>
</dbReference>
<evidence type="ECO:0000256" key="6">
    <source>
        <dbReference type="HAMAP-Rule" id="MF_00900"/>
    </source>
</evidence>
<keyword evidence="2" id="KW-0479">Metal-binding</keyword>
<keyword evidence="3 6" id="KW-0547">Nucleotide-binding</keyword>
<keyword evidence="4" id="KW-0460">Magnesium</keyword>
<keyword evidence="7" id="KW-0175">Coiled coil</keyword>
<dbReference type="InterPro" id="IPR042108">
    <property type="entry name" value="GTPase_HflX_N_sf"/>
</dbReference>
<keyword evidence="10" id="KW-1185">Reference proteome</keyword>
<gene>
    <name evidence="6 9" type="primary">hflX</name>
    <name evidence="9" type="ORF">HP555_13170</name>
</gene>
<protein>
    <recommendedName>
        <fullName evidence="6">GTPase HflX</fullName>
    </recommendedName>
    <alternativeName>
        <fullName evidence="6">GTP-binding protein HflX</fullName>
    </alternativeName>
</protein>
<feature type="domain" description="Hflx-type G" evidence="8">
    <location>
        <begin position="378"/>
        <end position="542"/>
    </location>
</feature>
<comment type="subcellular location">
    <subcellularLocation>
        <location evidence="6">Cytoplasm</location>
    </subcellularLocation>
    <text evidence="6">May associate with membranes.</text>
</comment>
<dbReference type="PROSITE" id="PS51705">
    <property type="entry name" value="G_HFLX"/>
    <property type="match status" value="1"/>
</dbReference>
<dbReference type="InterPro" id="IPR016496">
    <property type="entry name" value="GTPase_HflX"/>
</dbReference>
<dbReference type="GO" id="GO:0046872">
    <property type="term" value="F:metal ion binding"/>
    <property type="evidence" value="ECO:0007669"/>
    <property type="project" value="UniProtKB-KW"/>
</dbReference>
<dbReference type="Gene3D" id="3.40.50.11060">
    <property type="entry name" value="GTPase HflX, N-terminal domain"/>
    <property type="match status" value="1"/>
</dbReference>
<comment type="similarity">
    <text evidence="6">Belongs to the TRAFAC class OBG-HflX-like GTPase superfamily. HflX GTPase family.</text>
</comment>
<dbReference type="InterPro" id="IPR025121">
    <property type="entry name" value="GTPase_HflX_N"/>
</dbReference>
<name>A0A7T6ARQ4_9BACT</name>
<dbReference type="HAMAP" id="MF_00900">
    <property type="entry name" value="GTPase_HflX"/>
    <property type="match status" value="1"/>
</dbReference>
<evidence type="ECO:0000313" key="10">
    <source>
        <dbReference type="Proteomes" id="UP000596092"/>
    </source>
</evidence>
<dbReference type="Gene3D" id="6.10.250.2860">
    <property type="match status" value="1"/>
</dbReference>
<keyword evidence="5 6" id="KW-0342">GTP-binding</keyword>
<evidence type="ECO:0000256" key="5">
    <source>
        <dbReference type="ARBA" id="ARBA00023134"/>
    </source>
</evidence>
<sequence length="564" mass="63461">MTKVTGNTHGLKPKQLRDLDRLAQRKCVPEEIVGREIARSLATLSTELNRQIGLLVHRSGRIETVIVGDYDRITIPALAHVGTSGGRLRGLRCVHTVLHANAAVSEEDIMDLACLRLDLMAVLTLRDGLPDLLHVVHLIPQQVNGRDWSTLEPFHPANQQLSCIELIEALEEEFVRARPVHEVDQGKDRAILVSVTTSSRAEAEDAMTELVELARSAGVEVLAQVIQRRKQLHPRFILGRGKLMEIVLMSLRLGANLLLFDQELSPSQIRSVTDHTDLRVIDRTQLILDIFASRARSREGKLQIEMAQLKYMLPKLTTRDDALSRLTGGIGARGPGETRLEVDKRRINDRISRLNKELKAVGDQRYYRRTRRRKRDVPVISLVGYTNAGKSTLLNTLTKSEIHAEDQLFATLDPTSRRLRFPQDMEVIITDTVGFIRHLPADLLKAFESTLEELFEADLLLHVIDVANPSWRQQVTVVERILADLELDDIPCLKVLNKTDRLSPEDRLQLSLSEEGVGISALHPDTLEPLLLRAQEILQGVLQKRGAMVWDQSELLQEEEGSEG</sequence>
<dbReference type="Pfam" id="PF01926">
    <property type="entry name" value="MMR_HSR1"/>
    <property type="match status" value="1"/>
</dbReference>
<dbReference type="AlphaFoldDB" id="A0A7T6ARQ4"/>
<evidence type="ECO:0000256" key="7">
    <source>
        <dbReference type="SAM" id="Coils"/>
    </source>
</evidence>
<keyword evidence="1 6" id="KW-0963">Cytoplasm</keyword>
<evidence type="ECO:0000313" key="9">
    <source>
        <dbReference type="EMBL" id="QQG67056.1"/>
    </source>
</evidence>
<dbReference type="KEGG" id="dog:HP555_13170"/>
<dbReference type="GO" id="GO:0003924">
    <property type="term" value="F:GTPase activity"/>
    <property type="evidence" value="ECO:0007669"/>
    <property type="project" value="UniProtKB-UniRule"/>
</dbReference>
<proteinExistence type="inferred from homology"/>
<dbReference type="FunFam" id="3.40.50.11060:FF:000001">
    <property type="entry name" value="GTPase HflX"/>
    <property type="match status" value="1"/>
</dbReference>
<dbReference type="Gene3D" id="3.40.50.300">
    <property type="entry name" value="P-loop containing nucleotide triphosphate hydrolases"/>
    <property type="match status" value="1"/>
</dbReference>
<dbReference type="EMBL" id="CP054140">
    <property type="protein sequence ID" value="QQG67056.1"/>
    <property type="molecule type" value="Genomic_DNA"/>
</dbReference>
<evidence type="ECO:0000256" key="3">
    <source>
        <dbReference type="ARBA" id="ARBA00022741"/>
    </source>
</evidence>
<accession>A0A7T6ARQ4</accession>